<reference evidence="5" key="1">
    <citation type="submission" date="2011-02" db="EMBL/GenBank/DDBJ databases">
        <title>The Genome Sequence of Capsaspora owczarzaki ATCC 30864.</title>
        <authorList>
            <person name="Russ C."/>
            <person name="Cuomo C."/>
            <person name="Burger G."/>
            <person name="Gray M.W."/>
            <person name="Holland P.W.H."/>
            <person name="King N."/>
            <person name="Lang F.B.F."/>
            <person name="Roger A.J."/>
            <person name="Ruiz-Trillo I."/>
            <person name="Young S.K."/>
            <person name="Zeng Q."/>
            <person name="Gargeya S."/>
            <person name="Alvarado L."/>
            <person name="Berlin A."/>
            <person name="Chapman S.B."/>
            <person name="Chen Z."/>
            <person name="Freedman E."/>
            <person name="Gellesch M."/>
            <person name="Goldberg J."/>
            <person name="Griggs A."/>
            <person name="Gujja S."/>
            <person name="Heilman E."/>
            <person name="Heiman D."/>
            <person name="Howarth C."/>
            <person name="Mehta T."/>
            <person name="Neiman D."/>
            <person name="Pearson M."/>
            <person name="Roberts A."/>
            <person name="Saif S."/>
            <person name="Shea T."/>
            <person name="Shenoy N."/>
            <person name="Sisk P."/>
            <person name="Stolte C."/>
            <person name="Sykes S."/>
            <person name="White J."/>
            <person name="Yandava C."/>
            <person name="Haas B."/>
            <person name="Nusbaum C."/>
            <person name="Birren B."/>
        </authorList>
    </citation>
    <scope>NUCLEOTIDE SEQUENCE</scope>
    <source>
        <strain evidence="5">ATCC 30864</strain>
    </source>
</reference>
<dbReference type="InterPro" id="IPR006722">
    <property type="entry name" value="Sedlin"/>
</dbReference>
<dbReference type="Pfam" id="PF04628">
    <property type="entry name" value="Sedlin_N"/>
    <property type="match status" value="1"/>
</dbReference>
<organism evidence="4 5">
    <name type="scientific">Capsaspora owczarzaki (strain ATCC 30864)</name>
    <dbReference type="NCBI Taxonomy" id="595528"/>
    <lineage>
        <taxon>Eukaryota</taxon>
        <taxon>Filasterea</taxon>
        <taxon>Capsaspora</taxon>
    </lineage>
</organism>
<dbReference type="CDD" id="cd14854">
    <property type="entry name" value="TRAPPC2L"/>
    <property type="match status" value="1"/>
</dbReference>
<gene>
    <name evidence="4" type="ORF">CAOG_009914</name>
</gene>
<keyword evidence="5" id="KW-1185">Reference proteome</keyword>
<dbReference type="AlphaFoldDB" id="A0A0D2X430"/>
<dbReference type="InterPro" id="IPR044760">
    <property type="entry name" value="TRAPPC2L"/>
</dbReference>
<evidence type="ECO:0000256" key="3">
    <source>
        <dbReference type="SAM" id="MobiDB-lite"/>
    </source>
</evidence>
<evidence type="ECO:0000313" key="5">
    <source>
        <dbReference type="Proteomes" id="UP000008743"/>
    </source>
</evidence>
<evidence type="ECO:0000313" key="4">
    <source>
        <dbReference type="EMBL" id="KJE95344.1"/>
    </source>
</evidence>
<proteinExistence type="inferred from homology"/>
<dbReference type="EMBL" id="KE346369">
    <property type="protein sequence ID" value="KJE95344.1"/>
    <property type="molecule type" value="Genomic_DNA"/>
</dbReference>
<name>A0A0D2X430_CAPO3</name>
<dbReference type="InParanoid" id="A0A0D2X430"/>
<accession>A0A0D2X430</accession>
<dbReference type="OrthoDB" id="10258445at2759"/>
<feature type="region of interest" description="Disordered" evidence="3">
    <location>
        <begin position="502"/>
        <end position="529"/>
    </location>
</feature>
<dbReference type="GO" id="GO:0005737">
    <property type="term" value="C:cytoplasm"/>
    <property type="evidence" value="ECO:0007669"/>
    <property type="project" value="GOC"/>
</dbReference>
<evidence type="ECO:0000256" key="2">
    <source>
        <dbReference type="ARBA" id="ARBA00024408"/>
    </source>
</evidence>
<dbReference type="GO" id="GO:0006888">
    <property type="term" value="P:endoplasmic reticulum to Golgi vesicle-mediated transport"/>
    <property type="evidence" value="ECO:0007669"/>
    <property type="project" value="InterPro"/>
</dbReference>
<sequence length="795" mass="85437">MAESGLADGSPLHQYLCSIGYSTDDLLVLPGPPPSLASALAEADSDTSGSTAQSDSRPAWAWVWAWAPGLKQWALGRANCEIAAALEIAEADALVAAIAPLGRRGVLSETDCDWIVRVGGDHVMRALAHPNNGVSQIQQAVDEQLDWITDRVATAQRRLRLHTVIGAAVASCLASTLCRTALGFRSSAIGAMGLATWTGLASYRFHTLSVQASQVHSVRAQLAANCSLTSRFVQSTSLLHTRLVRGIRRVRELGIVQRGYFASVAAELPPALQIVASSESVRFGASLRIVLSTTMQTCIQHLSLAGADSLQSFSLPELLDPPQAYLFRPSPSAPKSAADLTSLDAITTLLHVFLEHRSQLMRRTAMLALIGSVRDTTSIQSLGVAVPRLVSEEQRLQFRRIFPCVLPRILADLVPEMDAFADALQRVFDPAPIATSPNPPPPESSSVLDDLRRIMIAAECLATRCALLEESASGKDSAEICKTLLDSVASLEHDVKVVSDSMARTRQSLQPPEDDATAADGTATGSDKPASRAVVDLLPDCDQPPLPSDDPDSSLDRVYEATLHYANDGDAEGEVEMTREQWQAVRAARAAHRQAQLAEQARQAQEQEELNRMSSFLPYFFLISTMFSCLAIVGKSNEPLFLKSFHRAQDGAGAASTAAAAAAAAAGAAGSGSGASAAVPGSDSDLKYHYIVHTALDVVEEKVTTITKVASELYLGLLYPAEEYKVYGYVTNTRVKLIAVWEEGNPALREMDVRSFFRRLHDIYADMLCNPFYTPGDKITAVSFDKQVAALNQAT</sequence>
<dbReference type="Gene3D" id="3.30.450.70">
    <property type="match status" value="1"/>
</dbReference>
<dbReference type="SUPFAM" id="SSF64356">
    <property type="entry name" value="SNARE-like"/>
    <property type="match status" value="1"/>
</dbReference>
<dbReference type="Proteomes" id="UP000008743">
    <property type="component" value="Unassembled WGS sequence"/>
</dbReference>
<dbReference type="STRING" id="595528.A0A0D2X430"/>
<protein>
    <recommendedName>
        <fullName evidence="2">Trafficking protein particle complex subunit 2-like protein</fullName>
    </recommendedName>
</protein>
<dbReference type="InterPro" id="IPR011012">
    <property type="entry name" value="Longin-like_dom_sf"/>
</dbReference>
<comment type="similarity">
    <text evidence="1">Belongs to the TRAPP small subunits family. Sedlin subfamily.</text>
</comment>
<evidence type="ECO:0000256" key="1">
    <source>
        <dbReference type="ARBA" id="ARBA00006626"/>
    </source>
</evidence>
<dbReference type="PANTHER" id="PTHR12403">
    <property type="entry name" value="TRAFFICKING PROTEIN PARTICLE COMPLEX SUBUNIT 2"/>
    <property type="match status" value="1"/>
</dbReference>